<gene>
    <name evidence="1" type="ORF">PsorP6_016493</name>
</gene>
<keyword evidence="2" id="KW-1185">Reference proteome</keyword>
<accession>A0ACC0VQI6</accession>
<comment type="caution">
    <text evidence="1">The sequence shown here is derived from an EMBL/GenBank/DDBJ whole genome shotgun (WGS) entry which is preliminary data.</text>
</comment>
<evidence type="ECO:0000313" key="2">
    <source>
        <dbReference type="Proteomes" id="UP001163321"/>
    </source>
</evidence>
<reference evidence="1 2" key="1">
    <citation type="journal article" date="2022" name="bioRxiv">
        <title>The genome of the oomycete Peronosclerospora sorghi, a cosmopolitan pathogen of maize and sorghum, is inflated with dispersed pseudogenes.</title>
        <authorList>
            <person name="Fletcher K."/>
            <person name="Martin F."/>
            <person name="Isakeit T."/>
            <person name="Cavanaugh K."/>
            <person name="Magill C."/>
            <person name="Michelmore R."/>
        </authorList>
    </citation>
    <scope>NUCLEOTIDE SEQUENCE [LARGE SCALE GENOMIC DNA]</scope>
    <source>
        <strain evidence="1">P6</strain>
    </source>
</reference>
<dbReference type="Proteomes" id="UP001163321">
    <property type="component" value="Chromosome 8"/>
</dbReference>
<sequence>METLMTRCRDDPVWVSAPCMNLQPPLYPSLMKKASNVSVTDSQTSFQPHEDEEKPSQEYTSSNEENDKSTLCNDSNTKLATAPKLQKCSSVSMNQTVTVPSDANMMTRSQVNSRGKWRLPARKKRSGSPVKDPINISATEKNGFRESMMCHRPSDLKPQDFTATMMSRASFALAATRTISAKVAAATYSTAASIKYPFGSSRRADAMSGRGSVLHFRPRVKEEGLSVYLRAVKSSNLQLLRACLENRKTDITE</sequence>
<protein>
    <submittedName>
        <fullName evidence="1">Uncharacterized protein</fullName>
    </submittedName>
</protein>
<dbReference type="EMBL" id="CM047587">
    <property type="protein sequence ID" value="KAI9908026.1"/>
    <property type="molecule type" value="Genomic_DNA"/>
</dbReference>
<name>A0ACC0VQI6_9STRA</name>
<evidence type="ECO:0000313" key="1">
    <source>
        <dbReference type="EMBL" id="KAI9908026.1"/>
    </source>
</evidence>
<proteinExistence type="predicted"/>
<organism evidence="1 2">
    <name type="scientific">Peronosclerospora sorghi</name>
    <dbReference type="NCBI Taxonomy" id="230839"/>
    <lineage>
        <taxon>Eukaryota</taxon>
        <taxon>Sar</taxon>
        <taxon>Stramenopiles</taxon>
        <taxon>Oomycota</taxon>
        <taxon>Peronosporomycetes</taxon>
        <taxon>Peronosporales</taxon>
        <taxon>Peronosporaceae</taxon>
        <taxon>Peronosclerospora</taxon>
    </lineage>
</organism>